<dbReference type="EMBL" id="JACHBK010000006">
    <property type="protein sequence ID" value="MBB5536347.1"/>
    <property type="molecule type" value="Genomic_DNA"/>
</dbReference>
<dbReference type="Gene3D" id="3.40.309.10">
    <property type="entry name" value="Aldehyde Dehydrogenase, Chain A, domain 2"/>
    <property type="match status" value="1"/>
</dbReference>
<accession>A0A7W8UBI3</accession>
<sequence length="472" mass="51554">MNAIAKITDADHRDSLLARQRAAFLRDGAPTLAYRRADLAKLKQALIGHRAALEAAVACDFGHRARQETAIMEVFGVVAGIDYLSKNLRRFMRPERRHVSLLMQFGRAWIEYQPVGVVGVIAPWNYPVQLSLMPLVTAIAAGNRVMLKPSKLTPATNDVLASMLAELFTEEQVALVNGDGSAFSALPFDHLVFTGSTAVGRAVMKAASENLVPVTLELGGKSPTIIAKGSVHDRTVSDIVWGKLLSGGQTCIAPDYALVHESEINAFVDSYDRLVKAAYPDGPTSEDYTSIVNDRQYGTLIDLIEDARAHGAQIIEVGHRPGDAARRPHTLAPTIVLGVTDEMKIAHEEIFGPILPIFPYRDIDEAIAYVNARPRPLALYYFGGDDADRRKVLDRTTSGNVTVNGTIMHVAQDDLPFGGVGASGIGAYHGVEGFRRLSHAKGIYEQGRWNTVKLFHPPYGKLTERILNVMLR</sequence>
<evidence type="ECO:0000256" key="1">
    <source>
        <dbReference type="ARBA" id="ARBA00009986"/>
    </source>
</evidence>
<dbReference type="InterPro" id="IPR016160">
    <property type="entry name" value="Ald_DH_CS_CYS"/>
</dbReference>
<dbReference type="RefSeq" id="WP_018329051.1">
    <property type="nucleotide sequence ID" value="NZ_JACHBK010000006.1"/>
</dbReference>
<dbReference type="InterPro" id="IPR015590">
    <property type="entry name" value="Aldehyde_DH_dom"/>
</dbReference>
<reference evidence="9 10" key="1">
    <citation type="submission" date="2020-08" db="EMBL/GenBank/DDBJ databases">
        <title>Genomic Encyclopedia of Type Strains, Phase IV (KMG-V): Genome sequencing to study the core and pangenomes of soil and plant-associated prokaryotes.</title>
        <authorList>
            <person name="Whitman W."/>
        </authorList>
    </citation>
    <scope>NUCLEOTIDE SEQUENCE [LARGE SCALE GENOMIC DNA]</scope>
    <source>
        <strain evidence="9 10">SEMIA 4084</strain>
    </source>
</reference>
<evidence type="ECO:0000256" key="7">
    <source>
        <dbReference type="RuleBase" id="RU003345"/>
    </source>
</evidence>
<evidence type="ECO:0000256" key="5">
    <source>
        <dbReference type="PIRSR" id="PIRSR036492-1"/>
    </source>
</evidence>
<dbReference type="GO" id="GO:0005737">
    <property type="term" value="C:cytoplasm"/>
    <property type="evidence" value="ECO:0007669"/>
    <property type="project" value="TreeGrafter"/>
</dbReference>
<proteinExistence type="inferred from homology"/>
<dbReference type="SUPFAM" id="SSF53720">
    <property type="entry name" value="ALDH-like"/>
    <property type="match status" value="1"/>
</dbReference>
<dbReference type="AlphaFoldDB" id="A0A7W8UBI3"/>
<evidence type="ECO:0000256" key="6">
    <source>
        <dbReference type="PROSITE-ProRule" id="PRU10007"/>
    </source>
</evidence>
<name>A0A7W8UBI3_9HYPH</name>
<evidence type="ECO:0000259" key="8">
    <source>
        <dbReference type="Pfam" id="PF00171"/>
    </source>
</evidence>
<evidence type="ECO:0000313" key="9">
    <source>
        <dbReference type="EMBL" id="MBB5536347.1"/>
    </source>
</evidence>
<comment type="caution">
    <text evidence="9">The sequence shown here is derived from an EMBL/GenBank/DDBJ whole genome shotgun (WGS) entry which is preliminary data.</text>
</comment>
<dbReference type="Proteomes" id="UP000585507">
    <property type="component" value="Unassembled WGS sequence"/>
</dbReference>
<keyword evidence="3" id="KW-0520">NAD</keyword>
<organism evidence="9 10">
    <name type="scientific">Rhizobium giardinii</name>
    <dbReference type="NCBI Taxonomy" id="56731"/>
    <lineage>
        <taxon>Bacteria</taxon>
        <taxon>Pseudomonadati</taxon>
        <taxon>Pseudomonadota</taxon>
        <taxon>Alphaproteobacteria</taxon>
        <taxon>Hyphomicrobiales</taxon>
        <taxon>Rhizobiaceae</taxon>
        <taxon>Rhizobium/Agrobacterium group</taxon>
        <taxon>Rhizobium</taxon>
    </lineage>
</organism>
<dbReference type="InterPro" id="IPR016161">
    <property type="entry name" value="Ald_DH/histidinol_DH"/>
</dbReference>
<dbReference type="PANTHER" id="PTHR43570:SF20">
    <property type="entry name" value="ALDEHYDE DEHYDROGENASE ALDX-RELATED"/>
    <property type="match status" value="1"/>
</dbReference>
<dbReference type="InterPro" id="IPR012394">
    <property type="entry name" value="Aldehyde_DH_NAD(P)"/>
</dbReference>
<evidence type="ECO:0000256" key="3">
    <source>
        <dbReference type="ARBA" id="ARBA00023027"/>
    </source>
</evidence>
<dbReference type="Pfam" id="PF00171">
    <property type="entry name" value="Aldedh"/>
    <property type="match status" value="1"/>
</dbReference>
<dbReference type="InterPro" id="IPR029510">
    <property type="entry name" value="Ald_DH_CS_GLU"/>
</dbReference>
<dbReference type="CDD" id="cd07133">
    <property type="entry name" value="ALDH_CALDH_CalB"/>
    <property type="match status" value="1"/>
</dbReference>
<dbReference type="PIRSF" id="PIRSF036492">
    <property type="entry name" value="ALDH"/>
    <property type="match status" value="1"/>
</dbReference>
<dbReference type="PANTHER" id="PTHR43570">
    <property type="entry name" value="ALDEHYDE DEHYDROGENASE"/>
    <property type="match status" value="1"/>
</dbReference>
<dbReference type="Gene3D" id="3.40.605.10">
    <property type="entry name" value="Aldehyde Dehydrogenase, Chain A, domain 1"/>
    <property type="match status" value="1"/>
</dbReference>
<dbReference type="GO" id="GO:0004029">
    <property type="term" value="F:aldehyde dehydrogenase (NAD+) activity"/>
    <property type="evidence" value="ECO:0007669"/>
    <property type="project" value="TreeGrafter"/>
</dbReference>
<dbReference type="PROSITE" id="PS00687">
    <property type="entry name" value="ALDEHYDE_DEHYDR_GLU"/>
    <property type="match status" value="1"/>
</dbReference>
<feature type="active site" evidence="5 6">
    <location>
        <position position="217"/>
    </location>
</feature>
<keyword evidence="10" id="KW-1185">Reference proteome</keyword>
<dbReference type="PROSITE" id="PS00070">
    <property type="entry name" value="ALDEHYDE_DEHYDR_CYS"/>
    <property type="match status" value="1"/>
</dbReference>
<protein>
    <recommendedName>
        <fullName evidence="4">Aldehyde dehydrogenase</fullName>
    </recommendedName>
</protein>
<dbReference type="InterPro" id="IPR016162">
    <property type="entry name" value="Ald_DH_N"/>
</dbReference>
<feature type="domain" description="Aldehyde dehydrogenase" evidence="8">
    <location>
        <begin position="6"/>
        <end position="441"/>
    </location>
</feature>
<gene>
    <name evidence="9" type="ORF">GGD55_003054</name>
</gene>
<evidence type="ECO:0000256" key="2">
    <source>
        <dbReference type="ARBA" id="ARBA00023002"/>
    </source>
</evidence>
<dbReference type="InterPro" id="IPR016163">
    <property type="entry name" value="Ald_DH_C"/>
</dbReference>
<keyword evidence="2 4" id="KW-0560">Oxidoreductase</keyword>
<feature type="active site" evidence="5">
    <location>
        <position position="251"/>
    </location>
</feature>
<comment type="similarity">
    <text evidence="1 4 7">Belongs to the aldehyde dehydrogenase family.</text>
</comment>
<dbReference type="GO" id="GO:0006081">
    <property type="term" value="P:aldehyde metabolic process"/>
    <property type="evidence" value="ECO:0007669"/>
    <property type="project" value="InterPro"/>
</dbReference>
<evidence type="ECO:0000313" key="10">
    <source>
        <dbReference type="Proteomes" id="UP000585507"/>
    </source>
</evidence>
<evidence type="ECO:0000256" key="4">
    <source>
        <dbReference type="PIRNR" id="PIRNR036492"/>
    </source>
</evidence>